<dbReference type="Gene3D" id="3.40.250.10">
    <property type="entry name" value="Rhodanese-like domain"/>
    <property type="match status" value="1"/>
</dbReference>
<name>A0AAD8QMU2_LOLMU</name>
<dbReference type="InterPro" id="IPR044684">
    <property type="entry name" value="STR17/STR18/HARC1-like"/>
</dbReference>
<dbReference type="PANTHER" id="PTHR44542">
    <property type="entry name" value="THIOSULFATE SULFURTRANSFERASE 18"/>
    <property type="match status" value="1"/>
</dbReference>
<sequence>MATADKEQLITIPMVDADEAHTLVSSGYGYLDVRMSEDFDKGHATGAQNIPYYVYVAPQGREKNPHFEEEVAALYGKESHLIVGCFTGTRSKLASSDLLNAGFKNVRNLQGGYRAFLQSATQQPTNDEQPSVN</sequence>
<dbReference type="SMART" id="SM00450">
    <property type="entry name" value="RHOD"/>
    <property type="match status" value="1"/>
</dbReference>
<dbReference type="InterPro" id="IPR036873">
    <property type="entry name" value="Rhodanese-like_dom_sf"/>
</dbReference>
<proteinExistence type="predicted"/>
<dbReference type="PROSITE" id="PS50206">
    <property type="entry name" value="RHODANESE_3"/>
    <property type="match status" value="1"/>
</dbReference>
<comment type="caution">
    <text evidence="2">The sequence shown here is derived from an EMBL/GenBank/DDBJ whole genome shotgun (WGS) entry which is preliminary data.</text>
</comment>
<dbReference type="PANTHER" id="PTHR44542:SF14">
    <property type="entry name" value="PROTEIN HIGH ARSENIC CONTENT 1, MITOCHONDRIAL-RELATED"/>
    <property type="match status" value="1"/>
</dbReference>
<evidence type="ECO:0000259" key="1">
    <source>
        <dbReference type="PROSITE" id="PS50206"/>
    </source>
</evidence>
<dbReference type="SUPFAM" id="SSF52821">
    <property type="entry name" value="Rhodanese/Cell cycle control phosphatase"/>
    <property type="match status" value="1"/>
</dbReference>
<dbReference type="GO" id="GO:0003824">
    <property type="term" value="F:catalytic activity"/>
    <property type="evidence" value="ECO:0007669"/>
    <property type="project" value="InterPro"/>
</dbReference>
<evidence type="ECO:0000313" key="2">
    <source>
        <dbReference type="EMBL" id="KAK1605347.1"/>
    </source>
</evidence>
<dbReference type="AlphaFoldDB" id="A0AAD8QMU2"/>
<dbReference type="InterPro" id="IPR001763">
    <property type="entry name" value="Rhodanese-like_dom"/>
</dbReference>
<dbReference type="Pfam" id="PF00581">
    <property type="entry name" value="Rhodanese"/>
    <property type="match status" value="1"/>
</dbReference>
<protein>
    <recommendedName>
        <fullName evidence="1">Rhodanese domain-containing protein</fullName>
    </recommendedName>
</protein>
<gene>
    <name evidence="2" type="ORF">QYE76_029020</name>
</gene>
<dbReference type="Proteomes" id="UP001231189">
    <property type="component" value="Unassembled WGS sequence"/>
</dbReference>
<keyword evidence="3" id="KW-1185">Reference proteome</keyword>
<organism evidence="2 3">
    <name type="scientific">Lolium multiflorum</name>
    <name type="common">Italian ryegrass</name>
    <name type="synonym">Lolium perenne subsp. multiflorum</name>
    <dbReference type="NCBI Taxonomy" id="4521"/>
    <lineage>
        <taxon>Eukaryota</taxon>
        <taxon>Viridiplantae</taxon>
        <taxon>Streptophyta</taxon>
        <taxon>Embryophyta</taxon>
        <taxon>Tracheophyta</taxon>
        <taxon>Spermatophyta</taxon>
        <taxon>Magnoliopsida</taxon>
        <taxon>Liliopsida</taxon>
        <taxon>Poales</taxon>
        <taxon>Poaceae</taxon>
        <taxon>BOP clade</taxon>
        <taxon>Pooideae</taxon>
        <taxon>Poodae</taxon>
        <taxon>Poeae</taxon>
        <taxon>Poeae Chloroplast Group 2 (Poeae type)</taxon>
        <taxon>Loliodinae</taxon>
        <taxon>Loliinae</taxon>
        <taxon>Lolium</taxon>
    </lineage>
</organism>
<accession>A0AAD8QMU2</accession>
<dbReference type="EMBL" id="JAUUTY010000007">
    <property type="protein sequence ID" value="KAK1605347.1"/>
    <property type="molecule type" value="Genomic_DNA"/>
</dbReference>
<reference evidence="2" key="1">
    <citation type="submission" date="2023-07" db="EMBL/GenBank/DDBJ databases">
        <title>A chromosome-level genome assembly of Lolium multiflorum.</title>
        <authorList>
            <person name="Chen Y."/>
            <person name="Copetti D."/>
            <person name="Kolliker R."/>
            <person name="Studer B."/>
        </authorList>
    </citation>
    <scope>NUCLEOTIDE SEQUENCE</scope>
    <source>
        <strain evidence="2">02402/16</strain>
        <tissue evidence="2">Leaf</tissue>
    </source>
</reference>
<evidence type="ECO:0000313" key="3">
    <source>
        <dbReference type="Proteomes" id="UP001231189"/>
    </source>
</evidence>
<dbReference type="CDD" id="cd00158">
    <property type="entry name" value="RHOD"/>
    <property type="match status" value="1"/>
</dbReference>
<feature type="domain" description="Rhodanese" evidence="1">
    <location>
        <begin position="31"/>
        <end position="121"/>
    </location>
</feature>